<dbReference type="SUPFAM" id="SSF103473">
    <property type="entry name" value="MFS general substrate transporter"/>
    <property type="match status" value="1"/>
</dbReference>
<feature type="transmembrane region" description="Helical" evidence="7">
    <location>
        <begin position="329"/>
        <end position="351"/>
    </location>
</feature>
<evidence type="ECO:0000256" key="6">
    <source>
        <dbReference type="ARBA" id="ARBA00023136"/>
    </source>
</evidence>
<evidence type="ECO:0000256" key="4">
    <source>
        <dbReference type="ARBA" id="ARBA00022692"/>
    </source>
</evidence>
<organism evidence="8 9">
    <name type="scientific">Staphylococcus marylandisciuri</name>
    <dbReference type="NCBI Taxonomy" id="2981529"/>
    <lineage>
        <taxon>Bacteria</taxon>
        <taxon>Bacillati</taxon>
        <taxon>Bacillota</taxon>
        <taxon>Bacilli</taxon>
        <taxon>Bacillales</taxon>
        <taxon>Staphylococcaceae</taxon>
        <taxon>Staphylococcus</taxon>
    </lineage>
</organism>
<dbReference type="CDD" id="cd06173">
    <property type="entry name" value="MFS_MefA_like"/>
    <property type="match status" value="1"/>
</dbReference>
<feature type="transmembrane region" description="Helical" evidence="7">
    <location>
        <begin position="272"/>
        <end position="289"/>
    </location>
</feature>
<dbReference type="InterPro" id="IPR036259">
    <property type="entry name" value="MFS_trans_sf"/>
</dbReference>
<dbReference type="Pfam" id="PF05977">
    <property type="entry name" value="MFS_3"/>
    <property type="match status" value="1"/>
</dbReference>
<keyword evidence="3" id="KW-1003">Cell membrane</keyword>
<keyword evidence="5 7" id="KW-1133">Transmembrane helix</keyword>
<keyword evidence="9" id="KW-1185">Reference proteome</keyword>
<keyword evidence="6 7" id="KW-0472">Membrane</keyword>
<feature type="transmembrane region" description="Helical" evidence="7">
    <location>
        <begin position="164"/>
        <end position="183"/>
    </location>
</feature>
<dbReference type="EMBL" id="JAOPKZ010000017">
    <property type="protein sequence ID" value="MCU5746935.1"/>
    <property type="molecule type" value="Genomic_DNA"/>
</dbReference>
<feature type="transmembrane region" description="Helical" evidence="7">
    <location>
        <begin position="39"/>
        <end position="60"/>
    </location>
</feature>
<dbReference type="PANTHER" id="PTHR23513:SF11">
    <property type="entry name" value="STAPHYLOFERRIN A TRANSPORTER"/>
    <property type="match status" value="1"/>
</dbReference>
<feature type="transmembrane region" description="Helical" evidence="7">
    <location>
        <begin position="295"/>
        <end position="317"/>
    </location>
</feature>
<evidence type="ECO:0000313" key="9">
    <source>
        <dbReference type="Proteomes" id="UP001209553"/>
    </source>
</evidence>
<accession>A0ABT2QSJ1</accession>
<evidence type="ECO:0000256" key="2">
    <source>
        <dbReference type="ARBA" id="ARBA00022448"/>
    </source>
</evidence>
<comment type="caution">
    <text evidence="8">The sequence shown here is derived from an EMBL/GenBank/DDBJ whole genome shotgun (WGS) entry which is preliminary data.</text>
</comment>
<name>A0ABT2QSJ1_9STAP</name>
<feature type="transmembrane region" description="Helical" evidence="7">
    <location>
        <begin position="357"/>
        <end position="378"/>
    </location>
</feature>
<dbReference type="Proteomes" id="UP001209553">
    <property type="component" value="Unassembled WGS sequence"/>
</dbReference>
<comment type="subcellular location">
    <subcellularLocation>
        <location evidence="1">Cell membrane</location>
        <topology evidence="1">Multi-pass membrane protein</topology>
    </subcellularLocation>
</comment>
<gene>
    <name evidence="8" type="ORF">N9R04_09620</name>
</gene>
<dbReference type="Gene3D" id="1.20.1250.20">
    <property type="entry name" value="MFS general substrate transporter like domains"/>
    <property type="match status" value="1"/>
</dbReference>
<evidence type="ECO:0000313" key="8">
    <source>
        <dbReference type="EMBL" id="MCU5746935.1"/>
    </source>
</evidence>
<reference evidence="8 9" key="1">
    <citation type="journal article" date="2023" name="Int. J. Syst. Evol. Microbiol.">
        <title>Streptococcus sciuri sp. nov., Staphylococcus marylandisciuri sp. nov. and Staphylococcus americanisciuri sp. nov., isolated from faeces of eastern grey squirrel (Sciurus carolinensis).</title>
        <authorList>
            <person name="Volokhov D.V."/>
            <person name="Zagorodnyaya T.A."/>
            <person name="Furtak V.A."/>
            <person name="Nattanmai G."/>
            <person name="Randall L."/>
            <person name="Jose S."/>
            <person name="Gao Y."/>
            <person name="Eisenberg T."/>
            <person name="Delmonte P."/>
            <person name="Blom J."/>
            <person name="Mitchell K.K."/>
        </authorList>
    </citation>
    <scope>NUCLEOTIDE SEQUENCE [LARGE SCALE GENOMIC DNA]</scope>
    <source>
        <strain evidence="8 9">SQ8-PEA</strain>
    </source>
</reference>
<evidence type="ECO:0000256" key="1">
    <source>
        <dbReference type="ARBA" id="ARBA00004651"/>
    </source>
</evidence>
<proteinExistence type="predicted"/>
<keyword evidence="2" id="KW-0813">Transport</keyword>
<feature type="transmembrane region" description="Helical" evidence="7">
    <location>
        <begin position="204"/>
        <end position="227"/>
    </location>
</feature>
<evidence type="ECO:0000256" key="5">
    <source>
        <dbReference type="ARBA" id="ARBA00022989"/>
    </source>
</evidence>
<feature type="transmembrane region" description="Helical" evidence="7">
    <location>
        <begin position="137"/>
        <end position="158"/>
    </location>
</feature>
<sequence length="385" mass="43274">MFKFNAYSRFIVSQCIARTIDWIDIIALNWITLQLTDSAIYIAYVNFARLIPQLAFAFIIGKLIDSVRSTKLMYIIHSFNMLLTLCIVGAFWQQWNIYVILAVIMARSFFQAIDTIQRNALIPSFVTEEKLHKAISLNALILNVSRLIGPFIGGLLLGTISSHIVLALPMIGSICVIVLNRVLPEVHQQKKEKHKIGAYLKRQPVIVMLMASSVLSMLFGFAYTIVLPSIVDAQFGRHTMIYSLFTAMVAAGSIIVLLIFMRSKQQGSLRSLRLWSVIFLISVIPLMFIHNAYLYAVVLVLMGFGSQAFRTTNRILVQKMVEPKYRGSVLSISMMDKGFIPLGGILLSFIFEHLGLNSMYIVMSLGLLLVAACVSLMVKKEEQYG</sequence>
<dbReference type="PANTHER" id="PTHR23513">
    <property type="entry name" value="INTEGRAL MEMBRANE EFFLUX PROTEIN-RELATED"/>
    <property type="match status" value="1"/>
</dbReference>
<feature type="transmembrane region" description="Helical" evidence="7">
    <location>
        <begin position="239"/>
        <end position="260"/>
    </location>
</feature>
<evidence type="ECO:0000256" key="7">
    <source>
        <dbReference type="SAM" id="Phobius"/>
    </source>
</evidence>
<protein>
    <submittedName>
        <fullName evidence="8">MFS transporter</fullName>
    </submittedName>
</protein>
<evidence type="ECO:0000256" key="3">
    <source>
        <dbReference type="ARBA" id="ARBA00022475"/>
    </source>
</evidence>
<keyword evidence="4 7" id="KW-0812">Transmembrane</keyword>
<dbReference type="InterPro" id="IPR010290">
    <property type="entry name" value="TM_effector"/>
</dbReference>